<keyword evidence="3" id="KW-1185">Reference proteome</keyword>
<dbReference type="Proteomes" id="UP000076761">
    <property type="component" value="Unassembled WGS sequence"/>
</dbReference>
<dbReference type="STRING" id="1314782.A0A165P9V3"/>
<keyword evidence="1" id="KW-0472">Membrane</keyword>
<proteinExistence type="predicted"/>
<name>A0A165P9V3_9AGAM</name>
<dbReference type="OrthoDB" id="2669721at2759"/>
<gene>
    <name evidence="2" type="ORF">NEOLEDRAFT_1075025</name>
</gene>
<protein>
    <submittedName>
        <fullName evidence="2">Uncharacterized protein</fullName>
    </submittedName>
</protein>
<keyword evidence="1" id="KW-1133">Transmembrane helix</keyword>
<evidence type="ECO:0000313" key="2">
    <source>
        <dbReference type="EMBL" id="KZT20730.1"/>
    </source>
</evidence>
<feature type="transmembrane region" description="Helical" evidence="1">
    <location>
        <begin position="103"/>
        <end position="122"/>
    </location>
</feature>
<dbReference type="InParanoid" id="A0A165P9V3"/>
<keyword evidence="1" id="KW-0812">Transmembrane</keyword>
<dbReference type="AlphaFoldDB" id="A0A165P9V3"/>
<feature type="non-terminal residue" evidence="2">
    <location>
        <position position="1"/>
    </location>
</feature>
<accession>A0A165P9V3</accession>
<organism evidence="2 3">
    <name type="scientific">Neolentinus lepideus HHB14362 ss-1</name>
    <dbReference type="NCBI Taxonomy" id="1314782"/>
    <lineage>
        <taxon>Eukaryota</taxon>
        <taxon>Fungi</taxon>
        <taxon>Dikarya</taxon>
        <taxon>Basidiomycota</taxon>
        <taxon>Agaricomycotina</taxon>
        <taxon>Agaricomycetes</taxon>
        <taxon>Gloeophyllales</taxon>
        <taxon>Gloeophyllaceae</taxon>
        <taxon>Neolentinus</taxon>
    </lineage>
</organism>
<evidence type="ECO:0000256" key="1">
    <source>
        <dbReference type="SAM" id="Phobius"/>
    </source>
</evidence>
<reference evidence="2 3" key="1">
    <citation type="journal article" date="2016" name="Mol. Biol. Evol.">
        <title>Comparative Genomics of Early-Diverging Mushroom-Forming Fungi Provides Insights into the Origins of Lignocellulose Decay Capabilities.</title>
        <authorList>
            <person name="Nagy L.G."/>
            <person name="Riley R."/>
            <person name="Tritt A."/>
            <person name="Adam C."/>
            <person name="Daum C."/>
            <person name="Floudas D."/>
            <person name="Sun H."/>
            <person name="Yadav J.S."/>
            <person name="Pangilinan J."/>
            <person name="Larsson K.H."/>
            <person name="Matsuura K."/>
            <person name="Barry K."/>
            <person name="Labutti K."/>
            <person name="Kuo R."/>
            <person name="Ohm R.A."/>
            <person name="Bhattacharya S.S."/>
            <person name="Shirouzu T."/>
            <person name="Yoshinaga Y."/>
            <person name="Martin F.M."/>
            <person name="Grigoriev I.V."/>
            <person name="Hibbett D.S."/>
        </authorList>
    </citation>
    <scope>NUCLEOTIDE SEQUENCE [LARGE SCALE GENOMIC DNA]</scope>
    <source>
        <strain evidence="2 3">HHB14362 ss-1</strain>
    </source>
</reference>
<sequence>LDTGICKPTIFSGLTRSFGCPKVFGIDIMHLPALNIPDLLIPLWCGTLKCPGENKNTWDWAVLKGRTWTDHGCAVANAHPYLLTSFGCAPCNPTEKISSGYKVIEYMIYIYALGLGLFYGILDLPRWRNFCKLVYGVHIICQWKITTAQVEAAHKALVSWEDEYEHLYYQHKESRIPLVCPPLTQ</sequence>
<evidence type="ECO:0000313" key="3">
    <source>
        <dbReference type="Proteomes" id="UP000076761"/>
    </source>
</evidence>
<dbReference type="EMBL" id="KV425616">
    <property type="protein sequence ID" value="KZT20730.1"/>
    <property type="molecule type" value="Genomic_DNA"/>
</dbReference>